<dbReference type="InterPro" id="IPR011032">
    <property type="entry name" value="GroES-like_sf"/>
</dbReference>
<dbReference type="GO" id="GO:0016491">
    <property type="term" value="F:oxidoreductase activity"/>
    <property type="evidence" value="ECO:0007669"/>
    <property type="project" value="InterPro"/>
</dbReference>
<dbReference type="Gene3D" id="3.90.180.10">
    <property type="entry name" value="Medium-chain alcohol dehydrogenases, catalytic domain"/>
    <property type="match status" value="1"/>
</dbReference>
<dbReference type="InterPro" id="IPR051397">
    <property type="entry name" value="Zn-ADH-like_protein"/>
</dbReference>
<dbReference type="PANTHER" id="PTHR43677:SF4">
    <property type="entry name" value="QUINONE OXIDOREDUCTASE-LIKE PROTEIN 2"/>
    <property type="match status" value="1"/>
</dbReference>
<dbReference type="InterPro" id="IPR036291">
    <property type="entry name" value="NAD(P)-bd_dom_sf"/>
</dbReference>
<dbReference type="Pfam" id="PF00107">
    <property type="entry name" value="ADH_zinc_N"/>
    <property type="match status" value="1"/>
</dbReference>
<dbReference type="Proteomes" id="UP001320898">
    <property type="component" value="Unassembled WGS sequence"/>
</dbReference>
<feature type="domain" description="Enoyl reductase (ER)" evidence="1">
    <location>
        <begin position="10"/>
        <end position="322"/>
    </location>
</feature>
<dbReference type="SUPFAM" id="SSF51735">
    <property type="entry name" value="NAD(P)-binding Rossmann-fold domains"/>
    <property type="match status" value="1"/>
</dbReference>
<dbReference type="Gene3D" id="3.40.50.720">
    <property type="entry name" value="NAD(P)-binding Rossmann-like Domain"/>
    <property type="match status" value="1"/>
</dbReference>
<dbReference type="SMART" id="SM00829">
    <property type="entry name" value="PKS_ER"/>
    <property type="match status" value="1"/>
</dbReference>
<name>A0AAW5QZ60_9HYPH</name>
<dbReference type="InterPro" id="IPR013154">
    <property type="entry name" value="ADH-like_N"/>
</dbReference>
<dbReference type="Pfam" id="PF08240">
    <property type="entry name" value="ADH_N"/>
    <property type="match status" value="1"/>
</dbReference>
<dbReference type="AlphaFoldDB" id="A0AAW5QZ60"/>
<sequence length="324" mass="33836">MKAVLCETLGPPETLVVRDLPDPTPGPGEVAVKVAAAALNFFDTLIIQGKYQFKPDLPFSPGAEFSGTVSAVGDGVSGFAVGDKVIGYGGWGACRETVVAPAGKLVHVPDTIDREQAAGLIVTYGTTLHALADRAKLKPGETLAVLGAAGGAGAAAVEIGKIMGARVIAVASTPEKLAFCRSIGADETIDYSREDLKTRLKELTGGKGVDVVYDPVGGAHAEAALRATAWEGRYLVIGFAAGEIPKFPLNLVLLKGCDVLGVFWGKFTEVDPEGDRANTRQLLDWMAEGKLSVAIHARYAMEETAEALGALARREVKGKVLIVP</sequence>
<protein>
    <submittedName>
        <fullName evidence="2">NADPH:quinone oxidoreductase family protein</fullName>
    </submittedName>
</protein>
<dbReference type="CDD" id="cd08241">
    <property type="entry name" value="QOR1"/>
    <property type="match status" value="1"/>
</dbReference>
<dbReference type="EMBL" id="JALIDZ010000004">
    <property type="protein sequence ID" value="MCT8972310.1"/>
    <property type="molecule type" value="Genomic_DNA"/>
</dbReference>
<comment type="caution">
    <text evidence="2">The sequence shown here is derived from an EMBL/GenBank/DDBJ whole genome shotgun (WGS) entry which is preliminary data.</text>
</comment>
<gene>
    <name evidence="2" type="ORF">MUB46_10615</name>
</gene>
<dbReference type="RefSeq" id="WP_261615874.1">
    <property type="nucleotide sequence ID" value="NZ_JALIDZ010000004.1"/>
</dbReference>
<proteinExistence type="predicted"/>
<organism evidence="2 3">
    <name type="scientific">Microbaculum marinisediminis</name>
    <dbReference type="NCBI Taxonomy" id="2931392"/>
    <lineage>
        <taxon>Bacteria</taxon>
        <taxon>Pseudomonadati</taxon>
        <taxon>Pseudomonadota</taxon>
        <taxon>Alphaproteobacteria</taxon>
        <taxon>Hyphomicrobiales</taxon>
        <taxon>Tepidamorphaceae</taxon>
        <taxon>Microbaculum</taxon>
    </lineage>
</organism>
<evidence type="ECO:0000259" key="1">
    <source>
        <dbReference type="SMART" id="SM00829"/>
    </source>
</evidence>
<accession>A0AAW5QZ60</accession>
<reference evidence="2 3" key="1">
    <citation type="submission" date="2022-04" db="EMBL/GenBank/DDBJ databases">
        <authorList>
            <person name="Ye Y.-Q."/>
            <person name="Du Z.-J."/>
        </authorList>
    </citation>
    <scope>NUCLEOTIDE SEQUENCE [LARGE SCALE GENOMIC DNA]</scope>
    <source>
        <strain evidence="2 3">A6E488</strain>
    </source>
</reference>
<dbReference type="PANTHER" id="PTHR43677">
    <property type="entry name" value="SHORT-CHAIN DEHYDROGENASE/REDUCTASE"/>
    <property type="match status" value="1"/>
</dbReference>
<dbReference type="InterPro" id="IPR020843">
    <property type="entry name" value="ER"/>
</dbReference>
<keyword evidence="3" id="KW-1185">Reference proteome</keyword>
<evidence type="ECO:0000313" key="3">
    <source>
        <dbReference type="Proteomes" id="UP001320898"/>
    </source>
</evidence>
<dbReference type="InterPro" id="IPR013149">
    <property type="entry name" value="ADH-like_C"/>
</dbReference>
<evidence type="ECO:0000313" key="2">
    <source>
        <dbReference type="EMBL" id="MCT8972310.1"/>
    </source>
</evidence>
<dbReference type="SUPFAM" id="SSF50129">
    <property type="entry name" value="GroES-like"/>
    <property type="match status" value="1"/>
</dbReference>